<accession>A0A931C429</accession>
<dbReference type="RefSeq" id="WP_196411876.1">
    <property type="nucleotide sequence ID" value="NZ_JADQTO010000001.1"/>
</dbReference>
<keyword evidence="1" id="KW-0472">Membrane</keyword>
<feature type="transmembrane region" description="Helical" evidence="1">
    <location>
        <begin position="48"/>
        <end position="66"/>
    </location>
</feature>
<keyword evidence="3" id="KW-1185">Reference proteome</keyword>
<sequence>MYLGALLATGGLIVVAYRPNAAWREARSARYSMRTGRKLAWSHTVRLAAGVTAVIVGLLIAGFELAG</sequence>
<keyword evidence="1" id="KW-1133">Transmembrane helix</keyword>
<evidence type="ECO:0000256" key="1">
    <source>
        <dbReference type="SAM" id="Phobius"/>
    </source>
</evidence>
<dbReference type="EMBL" id="JADQTO010000001">
    <property type="protein sequence ID" value="MBG0560063.1"/>
    <property type="molecule type" value="Genomic_DNA"/>
</dbReference>
<evidence type="ECO:0000313" key="2">
    <source>
        <dbReference type="EMBL" id="MBG0560063.1"/>
    </source>
</evidence>
<keyword evidence="1" id="KW-0812">Transmembrane</keyword>
<comment type="caution">
    <text evidence="2">The sequence shown here is derived from an EMBL/GenBank/DDBJ whole genome shotgun (WGS) entry which is preliminary data.</text>
</comment>
<protein>
    <submittedName>
        <fullName evidence="2">Uncharacterized protein</fullName>
    </submittedName>
</protein>
<name>A0A931C429_9ACTN</name>
<evidence type="ECO:0000313" key="3">
    <source>
        <dbReference type="Proteomes" id="UP000598146"/>
    </source>
</evidence>
<gene>
    <name evidence="2" type="ORF">I4J89_01070</name>
</gene>
<proteinExistence type="predicted"/>
<dbReference type="Proteomes" id="UP000598146">
    <property type="component" value="Unassembled WGS sequence"/>
</dbReference>
<dbReference type="AlphaFoldDB" id="A0A931C429"/>
<organism evidence="2 3">
    <name type="scientific">Actinoplanes aureus</name>
    <dbReference type="NCBI Taxonomy" id="2792083"/>
    <lineage>
        <taxon>Bacteria</taxon>
        <taxon>Bacillati</taxon>
        <taxon>Actinomycetota</taxon>
        <taxon>Actinomycetes</taxon>
        <taxon>Micromonosporales</taxon>
        <taxon>Micromonosporaceae</taxon>
        <taxon>Actinoplanes</taxon>
    </lineage>
</organism>
<reference evidence="2" key="1">
    <citation type="submission" date="2020-11" db="EMBL/GenBank/DDBJ databases">
        <title>Isolation and identification of active actinomycetes.</title>
        <authorList>
            <person name="Sun X."/>
        </authorList>
    </citation>
    <scope>NUCLEOTIDE SEQUENCE</scope>
    <source>
        <strain evidence="2">NEAU-A11</strain>
    </source>
</reference>